<evidence type="ECO:0000256" key="4">
    <source>
        <dbReference type="ARBA" id="ARBA00044955"/>
    </source>
</evidence>
<dbReference type="InterPro" id="IPR036779">
    <property type="entry name" value="LysM_dom_sf"/>
</dbReference>
<dbReference type="Pfam" id="PF01476">
    <property type="entry name" value="LysM"/>
    <property type="match status" value="1"/>
</dbReference>
<accession>A0A167IFX9</accession>
<keyword evidence="8" id="KW-1185">Reference proteome</keyword>
<dbReference type="EMBL" id="AZHA01000004">
    <property type="protein sequence ID" value="OAA49035.1"/>
    <property type="molecule type" value="Genomic_DNA"/>
</dbReference>
<dbReference type="InterPro" id="IPR052210">
    <property type="entry name" value="LysM1-like"/>
</dbReference>
<gene>
    <name evidence="7" type="ORF">BBO_02080</name>
</gene>
<dbReference type="Proteomes" id="UP000076863">
    <property type="component" value="Unassembled WGS sequence"/>
</dbReference>
<feature type="domain" description="LysM" evidence="6">
    <location>
        <begin position="140"/>
        <end position="186"/>
    </location>
</feature>
<feature type="compositionally biased region" description="Polar residues" evidence="5">
    <location>
        <begin position="34"/>
        <end position="47"/>
    </location>
</feature>
<dbReference type="PANTHER" id="PTHR34997:SF2">
    <property type="entry name" value="LYSM DOMAIN-CONTAINING PROTEIN-RELATED"/>
    <property type="match status" value="1"/>
</dbReference>
<evidence type="ECO:0000259" key="6">
    <source>
        <dbReference type="PROSITE" id="PS51782"/>
    </source>
</evidence>
<dbReference type="SUPFAM" id="SSF54106">
    <property type="entry name" value="LysM domain"/>
    <property type="match status" value="2"/>
</dbReference>
<dbReference type="PROSITE" id="PS51782">
    <property type="entry name" value="LYSM"/>
    <property type="match status" value="2"/>
</dbReference>
<reference evidence="7 8" key="1">
    <citation type="journal article" date="2016" name="Genome Biol. Evol.">
        <title>Divergent and convergent evolution of fungal pathogenicity.</title>
        <authorList>
            <person name="Shang Y."/>
            <person name="Xiao G."/>
            <person name="Zheng P."/>
            <person name="Cen K."/>
            <person name="Zhan S."/>
            <person name="Wang C."/>
        </authorList>
    </citation>
    <scope>NUCLEOTIDE SEQUENCE [LARGE SCALE GENOMIC DNA]</scope>
    <source>
        <strain evidence="7 8">RCEF 3172</strain>
    </source>
</reference>
<dbReference type="AlphaFoldDB" id="A0A167IFX9"/>
<dbReference type="OrthoDB" id="4870041at2759"/>
<protein>
    <submittedName>
        <fullName evidence="7">LysM domain protein</fullName>
    </submittedName>
</protein>
<feature type="domain" description="LysM" evidence="6">
    <location>
        <begin position="55"/>
        <end position="101"/>
    </location>
</feature>
<evidence type="ECO:0000256" key="3">
    <source>
        <dbReference type="ARBA" id="ARBA00023026"/>
    </source>
</evidence>
<dbReference type="InterPro" id="IPR018392">
    <property type="entry name" value="LysM"/>
</dbReference>
<dbReference type="GO" id="GO:0008061">
    <property type="term" value="F:chitin binding"/>
    <property type="evidence" value="ECO:0007669"/>
    <property type="project" value="UniProtKB-KW"/>
</dbReference>
<dbReference type="PANTHER" id="PTHR34997">
    <property type="entry name" value="AM15"/>
    <property type="match status" value="1"/>
</dbReference>
<comment type="similarity">
    <text evidence="4">Belongs to the secreted LysM effector family.</text>
</comment>
<proteinExistence type="inferred from homology"/>
<evidence type="ECO:0000256" key="1">
    <source>
        <dbReference type="ARBA" id="ARBA00022669"/>
    </source>
</evidence>
<organism evidence="7 8">
    <name type="scientific">Beauveria brongniartii RCEF 3172</name>
    <dbReference type="NCBI Taxonomy" id="1081107"/>
    <lineage>
        <taxon>Eukaryota</taxon>
        <taxon>Fungi</taxon>
        <taxon>Dikarya</taxon>
        <taxon>Ascomycota</taxon>
        <taxon>Pezizomycotina</taxon>
        <taxon>Sordariomycetes</taxon>
        <taxon>Hypocreomycetidae</taxon>
        <taxon>Hypocreales</taxon>
        <taxon>Cordycipitaceae</taxon>
        <taxon>Beauveria</taxon>
        <taxon>Beauveria brongniartii</taxon>
    </lineage>
</organism>
<feature type="region of interest" description="Disordered" evidence="5">
    <location>
        <begin position="14"/>
        <end position="47"/>
    </location>
</feature>
<dbReference type="Gene3D" id="3.10.350.10">
    <property type="entry name" value="LysM domain"/>
    <property type="match status" value="2"/>
</dbReference>
<evidence type="ECO:0000256" key="2">
    <source>
        <dbReference type="ARBA" id="ARBA00022729"/>
    </source>
</evidence>
<keyword evidence="2" id="KW-0732">Signal</keyword>
<dbReference type="SMART" id="SM00257">
    <property type="entry name" value="LysM"/>
    <property type="match status" value="1"/>
</dbReference>
<keyword evidence="1" id="KW-0147">Chitin-binding</keyword>
<evidence type="ECO:0000256" key="5">
    <source>
        <dbReference type="SAM" id="MobiDB-lite"/>
    </source>
</evidence>
<name>A0A167IFX9_9HYPO</name>
<dbReference type="CDD" id="cd00118">
    <property type="entry name" value="LysM"/>
    <property type="match status" value="1"/>
</dbReference>
<comment type="caution">
    <text evidence="7">The sequence shown here is derived from an EMBL/GenBank/DDBJ whole genome shotgun (WGS) entry which is preliminary data.</text>
</comment>
<evidence type="ECO:0000313" key="7">
    <source>
        <dbReference type="EMBL" id="OAA49035.1"/>
    </source>
</evidence>
<keyword evidence="3" id="KW-0843">Virulence</keyword>
<sequence>MKVGNSYFVEVNYGLPRSTTTQSPPPRPRPTTTKAGNGITTPSPTQPSTVDNCNEFHHVQEGESCADIAAANKISVADLTTWNPKAGAQCTGLWAKTYACVGIIGYVPASTTISTTSTAPGNGVTTPLPTQPSMVDNCNKFHWISQGNTCDQITSYNAISQQDFAKWNPQIGQQCTGMWADAYACVEVAAFSLKSRYHMGCSGDVYNNVAG</sequence>
<evidence type="ECO:0000313" key="8">
    <source>
        <dbReference type="Proteomes" id="UP000076863"/>
    </source>
</evidence>